<dbReference type="Pfam" id="PF06094">
    <property type="entry name" value="GGACT"/>
    <property type="match status" value="1"/>
</dbReference>
<dbReference type="AlphaFoldDB" id="A0A9X2A597"/>
<dbReference type="InterPro" id="IPR009288">
    <property type="entry name" value="AIG2-like_dom"/>
</dbReference>
<name>A0A9X2A597_9FLAO</name>
<keyword evidence="1" id="KW-0808">Transferase</keyword>
<dbReference type="InterPro" id="IPR045038">
    <property type="entry name" value="AIG2-like"/>
</dbReference>
<accession>A0A9X2A597</accession>
<evidence type="ECO:0000313" key="4">
    <source>
        <dbReference type="EMBL" id="MCG9971249.1"/>
    </source>
</evidence>
<proteinExistence type="predicted"/>
<comment type="caution">
    <text evidence="4">The sequence shown here is derived from an EMBL/GenBank/DDBJ whole genome shotgun (WGS) entry which is preliminary data.</text>
</comment>
<evidence type="ECO:0000256" key="2">
    <source>
        <dbReference type="ARBA" id="ARBA00030602"/>
    </source>
</evidence>
<gene>
    <name evidence="4" type="ORF">LU635_06325</name>
</gene>
<dbReference type="GO" id="GO:0016740">
    <property type="term" value="F:transferase activity"/>
    <property type="evidence" value="ECO:0007669"/>
    <property type="project" value="UniProtKB-KW"/>
</dbReference>
<organism evidence="4 5">
    <name type="scientific">Christiangramia crocea</name>
    <dbReference type="NCBI Taxonomy" id="2904124"/>
    <lineage>
        <taxon>Bacteria</taxon>
        <taxon>Pseudomonadati</taxon>
        <taxon>Bacteroidota</taxon>
        <taxon>Flavobacteriia</taxon>
        <taxon>Flavobacteriales</taxon>
        <taxon>Flavobacteriaceae</taxon>
        <taxon>Christiangramia</taxon>
    </lineage>
</organism>
<evidence type="ECO:0000313" key="5">
    <source>
        <dbReference type="Proteomes" id="UP001139344"/>
    </source>
</evidence>
<dbReference type="PANTHER" id="PTHR31544">
    <property type="entry name" value="AIG2-LIKE PROTEIN D"/>
    <property type="match status" value="1"/>
</dbReference>
<dbReference type="Gene3D" id="3.10.490.10">
    <property type="entry name" value="Gamma-glutamyl cyclotransferase-like"/>
    <property type="match status" value="1"/>
</dbReference>
<protein>
    <recommendedName>
        <fullName evidence="2">Putative gamma-glutamylcyclotransferase</fullName>
    </recommendedName>
</protein>
<dbReference type="Proteomes" id="UP001139344">
    <property type="component" value="Unassembled WGS sequence"/>
</dbReference>
<reference evidence="4" key="1">
    <citation type="submission" date="2021-12" db="EMBL/GenBank/DDBJ databases">
        <title>Description of Gramella crocea sp. nov., a new bacterium isolated from activated sludge.</title>
        <authorList>
            <person name="Zhang X."/>
        </authorList>
    </citation>
    <scope>NUCLEOTIDE SEQUENCE</scope>
    <source>
        <strain evidence="4">YB25</strain>
    </source>
</reference>
<evidence type="ECO:0000259" key="3">
    <source>
        <dbReference type="Pfam" id="PF06094"/>
    </source>
</evidence>
<dbReference type="SUPFAM" id="SSF110857">
    <property type="entry name" value="Gamma-glutamyl cyclotransferase-like"/>
    <property type="match status" value="1"/>
</dbReference>
<dbReference type="CDD" id="cd06661">
    <property type="entry name" value="GGCT_like"/>
    <property type="match status" value="1"/>
</dbReference>
<evidence type="ECO:0000256" key="1">
    <source>
        <dbReference type="ARBA" id="ARBA00022679"/>
    </source>
</evidence>
<dbReference type="RefSeq" id="WP_240097322.1">
    <property type="nucleotide sequence ID" value="NZ_JAJSON010000016.1"/>
</dbReference>
<keyword evidence="5" id="KW-1185">Reference proteome</keyword>
<dbReference type="InterPro" id="IPR013024">
    <property type="entry name" value="GGCT-like"/>
</dbReference>
<dbReference type="PANTHER" id="PTHR31544:SF2">
    <property type="entry name" value="AIG2-LIKE PROTEIN D"/>
    <property type="match status" value="1"/>
</dbReference>
<dbReference type="InterPro" id="IPR036568">
    <property type="entry name" value="GGCT-like_sf"/>
</dbReference>
<dbReference type="EMBL" id="JAJSON010000016">
    <property type="protein sequence ID" value="MCG9971249.1"/>
    <property type="molecule type" value="Genomic_DNA"/>
</dbReference>
<sequence length="106" mass="12331">MENLFVYGTLRDEKIRQNIFGRRIKGREDLLAGYEKYSIRIPDNSSGNFYPAIRPSKKEKSTVKGMVLRLKEEELSMADSYEGNSYFREKLKLQSGIIAWAYIGKK</sequence>
<feature type="domain" description="Gamma-glutamylcyclotransferase AIG2-like" evidence="3">
    <location>
        <begin position="4"/>
        <end position="103"/>
    </location>
</feature>